<dbReference type="VEuPathDB" id="AmoebaDB:NfTy_032170"/>
<feature type="region of interest" description="Disordered" evidence="2">
    <location>
        <begin position="1531"/>
        <end position="1592"/>
    </location>
</feature>
<dbReference type="GeneID" id="68108044"/>
<proteinExistence type="predicted"/>
<feature type="compositionally biased region" description="Polar residues" evidence="2">
    <location>
        <begin position="23"/>
        <end position="38"/>
    </location>
</feature>
<reference evidence="3 4" key="1">
    <citation type="journal article" date="2019" name="Sci. Rep.">
        <title>Nanopore sequencing improves the draft genome of the human pathogenic amoeba Naegleria fowleri.</title>
        <authorList>
            <person name="Liechti N."/>
            <person name="Schurch N."/>
            <person name="Bruggmann R."/>
            <person name="Wittwer M."/>
        </authorList>
    </citation>
    <scope>NUCLEOTIDE SEQUENCE [LARGE SCALE GENOMIC DNA]</scope>
    <source>
        <strain evidence="3 4">ATCC 30894</strain>
    </source>
</reference>
<feature type="compositionally biased region" description="Basic and acidic residues" evidence="2">
    <location>
        <begin position="1548"/>
        <end position="1569"/>
    </location>
</feature>
<feature type="compositionally biased region" description="Polar residues" evidence="2">
    <location>
        <begin position="1531"/>
        <end position="1547"/>
    </location>
</feature>
<protein>
    <submittedName>
        <fullName evidence="3">Uncharacterized protein</fullName>
    </submittedName>
</protein>
<feature type="compositionally biased region" description="Low complexity" evidence="2">
    <location>
        <begin position="11"/>
        <end position="22"/>
    </location>
</feature>
<feature type="coiled-coil region" evidence="1">
    <location>
        <begin position="920"/>
        <end position="959"/>
    </location>
</feature>
<keyword evidence="1" id="KW-0175">Coiled coil</keyword>
<keyword evidence="4" id="KW-1185">Reference proteome</keyword>
<dbReference type="OMA" id="ESQDRSM"/>
<dbReference type="VEuPathDB" id="AmoebaDB:NF0102930"/>
<evidence type="ECO:0000313" key="4">
    <source>
        <dbReference type="Proteomes" id="UP000444721"/>
    </source>
</evidence>
<dbReference type="VEuPathDB" id="AmoebaDB:FDP41_000826"/>
<evidence type="ECO:0000256" key="1">
    <source>
        <dbReference type="SAM" id="Coils"/>
    </source>
</evidence>
<evidence type="ECO:0000313" key="3">
    <source>
        <dbReference type="EMBL" id="KAF0984927.1"/>
    </source>
</evidence>
<name>A0A6A5C6K5_NAEFO</name>
<feature type="region of interest" description="Disordered" evidence="2">
    <location>
        <begin position="1"/>
        <end position="78"/>
    </location>
</feature>
<evidence type="ECO:0000256" key="2">
    <source>
        <dbReference type="SAM" id="MobiDB-lite"/>
    </source>
</evidence>
<dbReference type="Proteomes" id="UP000444721">
    <property type="component" value="Unassembled WGS sequence"/>
</dbReference>
<feature type="coiled-coil region" evidence="1">
    <location>
        <begin position="584"/>
        <end position="653"/>
    </location>
</feature>
<comment type="caution">
    <text evidence="3">The sequence shown here is derived from an EMBL/GenBank/DDBJ whole genome shotgun (WGS) entry which is preliminary data.</text>
</comment>
<gene>
    <name evidence="3" type="ORF">FDP41_000826</name>
</gene>
<dbReference type="EMBL" id="VFQX01000002">
    <property type="protein sequence ID" value="KAF0984927.1"/>
    <property type="molecule type" value="Genomic_DNA"/>
</dbReference>
<dbReference type="OrthoDB" id="10407775at2759"/>
<accession>A0A6A5C6K5</accession>
<organism evidence="3 4">
    <name type="scientific">Naegleria fowleri</name>
    <name type="common">Brain eating amoeba</name>
    <dbReference type="NCBI Taxonomy" id="5763"/>
    <lineage>
        <taxon>Eukaryota</taxon>
        <taxon>Discoba</taxon>
        <taxon>Heterolobosea</taxon>
        <taxon>Tetramitia</taxon>
        <taxon>Eutetramitia</taxon>
        <taxon>Vahlkampfiidae</taxon>
        <taxon>Naegleria</taxon>
    </lineage>
</organism>
<sequence>MNAREEEKGCSPSNSPYGSSPPAISTTTPKSNFNSKPQLPTMMGKTPPEKNTPTHPRKVVNFHSSSKSPPSKELDVKKARAQALMESPKSPRKRNEAIMISPRLRSEPMMGCESWEVVSKQDLSQRESIAAERFLRYLHNNQNMSLESARLAFSKVNTNVLLSDDEQSSIKFIRLEELEKLLKDLPPQDEKQYIMEWLNDLHDQEEIQRMTKTGLDQMFDSHQDPHKTGLTIESLHQQVTNFKNMFIQVSEKIFKKWILSNRLESIVSHLMLAYKEISNQLICNRSESIVPYSSIEVMVRKEVEKQLRSHQHNHSMEVTHYSSTFSNEYERLNQKIDTSIKEVTKKNDEALELMMDRILQDSEEQFSFLTSSIGNLQKDLLKLQHQSVASTLPMNLPVLSSVNQNNVESKEGKLFTEDLIRLKHAFESKLKEISGNMFGHLESTSNILERCNNIERTFEKKFRELKSKTEKETSVLNDKINSMQTQISENDSKYLGILESQSWAEMTTKERLYETKLEETKKYFAHQISQLSQNIDHLFKHQDESEKSMQTIAKSNIQLTQDIHLLHTENYKIRELQEIYDEKISKIEIEHESLRNLLDKSLEEETSSKDIMKNMEHEIELHKDTISKLQSNIAMTSEKLSSAQQEINNLSNHQGSLECIVNNLRQDLISNTKDLQQHLKYQLDTNKCIETAIMNLESVRNENKISIQNVEIKSTERDSLISCIQKDVETLREKVFIFNESLLSLDERSKTINEQLAKNANDITSSLSEMKSYVTTELAQIKHRSEENQSIYNKSFQEQEDKISDIQREILEMKMYYENILSLQSSKLESLSSLKDDISSSSQRQQFIETELRRLIESLSAQLNQLHTHHKTIIEPCLQEYRLTFDTLGIWRSGIEDSVVLLKKKTQEIQNGHDLMDSTMHSLEKIVKDLEKNLTSQVNTMIKEAMNDLEKRMNELNTLITSNGLKLDKHVLTFKKDIDLLSKSSSTLLDALHHSERGLSDKISTTNQHIESIHKWKSVIDGFIQTLQQDVEKEKANSEQFLKDITKLQTWKQETDLNWNMFHQQLIGLQSSKEQFENSFQEKLKISEEKQLTIINVAHEEFIRIEGKLNEALMTISDIQMHTENLESNMNDRIVALEEKVGSCPNEIKRNLDEKITNTEIGLTERINALQTTLESKLEQNYIESRNTTENAASLALERVHTHIAQLQEWRTKIEENTNQRISSIHTTLESHKSTLEDFQAATTQHLNIFNTWKINSEEKLENLLCLVKDLKEHDDHVDRSVKELQSIMVTNEMASSGTTVQEKMLNMLEIQETSIRHTFNERFSTNDKSIQELRDVTDQIRNHLTLLNQNLASVEHSFKQQIVSMLENANSTCCTNMHALEQTMLDRLDTLSVNLDQRMDQHKRHVETALQKSTTLSQEIQMLSQVTTQLDHQIQQLAQHLTTLESQKLKEMDDNIVDIYKKIVKLYGQMDMQGEASKLMENIIGIQAVLSESHRKISDMCERSLSDMETHAVSLISDFCNILKEKREAMSSNMPTWPPTSGTPNRPETRNTDDKLGTVSHRREEKEISVGQHLSQSTSPPLDDADDNDAEAEYASMMQQILLLQSMAQNLPSSPQSK</sequence>
<dbReference type="RefSeq" id="XP_044569640.1">
    <property type="nucleotide sequence ID" value="XM_044712094.1"/>
</dbReference>